<feature type="region of interest" description="Disordered" evidence="1">
    <location>
        <begin position="1"/>
        <end position="62"/>
    </location>
</feature>
<keyword evidence="2" id="KW-0812">Transmembrane</keyword>
<feature type="transmembrane region" description="Helical" evidence="2">
    <location>
        <begin position="622"/>
        <end position="640"/>
    </location>
</feature>
<dbReference type="AlphaFoldDB" id="A0A0D0TSI1"/>
<feature type="compositionally biased region" description="Basic and acidic residues" evidence="1">
    <location>
        <begin position="39"/>
        <end position="53"/>
    </location>
</feature>
<reference evidence="4 5" key="1">
    <citation type="submission" date="2015-01" db="EMBL/GenBank/DDBJ databases">
        <title>The Genome Sequence of Cryptococcus gattii Ram5.</title>
        <authorList>
            <consortium name="The Broad Institute Genomics Platform"/>
            <person name="Cuomo C."/>
            <person name="Litvintseva A."/>
            <person name="Chen Y."/>
            <person name="Heitman J."/>
            <person name="Sun S."/>
            <person name="Springer D."/>
            <person name="Dromer F."/>
            <person name="Young S."/>
            <person name="Zeng Q."/>
            <person name="Gargeya S."/>
            <person name="Abouelleil A."/>
            <person name="Alvarado L."/>
            <person name="Chapman S.B."/>
            <person name="Gainer-Dewar J."/>
            <person name="Goldberg J."/>
            <person name="Griggs A."/>
            <person name="Gujja S."/>
            <person name="Hansen M."/>
            <person name="Howarth C."/>
            <person name="Imamovic A."/>
            <person name="Larimer J."/>
            <person name="Murphy C."/>
            <person name="Naylor J."/>
            <person name="Pearson M."/>
            <person name="Priest M."/>
            <person name="Roberts A."/>
            <person name="Saif S."/>
            <person name="Shea T."/>
            <person name="Sykes S."/>
            <person name="Wortman J."/>
            <person name="Nusbaum C."/>
            <person name="Birren B."/>
        </authorList>
    </citation>
    <scope>NUCLEOTIDE SEQUENCE [LARGE SCALE GENOMIC DNA]</scope>
    <source>
        <strain evidence="4 5">Ram5</strain>
    </source>
</reference>
<evidence type="ECO:0000256" key="2">
    <source>
        <dbReference type="SAM" id="Phobius"/>
    </source>
</evidence>
<dbReference type="OrthoDB" id="2564640at2759"/>
<proteinExistence type="predicted"/>
<feature type="compositionally biased region" description="Pro residues" evidence="1">
    <location>
        <begin position="19"/>
        <end position="31"/>
    </location>
</feature>
<dbReference type="InterPro" id="IPR036047">
    <property type="entry name" value="F-box-like_dom_sf"/>
</dbReference>
<dbReference type="EMBL" id="KN847910">
    <property type="protein sequence ID" value="KIR38553.1"/>
    <property type="molecule type" value="Genomic_DNA"/>
</dbReference>
<keyword evidence="2" id="KW-0472">Membrane</keyword>
<gene>
    <name evidence="4" type="ORF">I313_05665</name>
</gene>
<feature type="domain" description="F-box" evidence="3">
    <location>
        <begin position="115"/>
        <end position="134"/>
    </location>
</feature>
<evidence type="ECO:0000313" key="5">
    <source>
        <dbReference type="Proteomes" id="UP000053392"/>
    </source>
</evidence>
<protein>
    <recommendedName>
        <fullName evidence="3">F-box domain-containing protein</fullName>
    </recommendedName>
</protein>
<feature type="compositionally biased region" description="Acidic residues" evidence="1">
    <location>
        <begin position="605"/>
        <end position="614"/>
    </location>
</feature>
<feature type="region of interest" description="Disordered" evidence="1">
    <location>
        <begin position="596"/>
        <end position="616"/>
    </location>
</feature>
<dbReference type="SUPFAM" id="SSF81383">
    <property type="entry name" value="F-box domain"/>
    <property type="match status" value="1"/>
</dbReference>
<accession>A0A0D0TSI1</accession>
<evidence type="ECO:0000256" key="1">
    <source>
        <dbReference type="SAM" id="MobiDB-lite"/>
    </source>
</evidence>
<evidence type="ECO:0000259" key="3">
    <source>
        <dbReference type="Pfam" id="PF00646"/>
    </source>
</evidence>
<organism evidence="4 5">
    <name type="scientific">Cryptococcus deuterogattii Ram5</name>
    <dbReference type="NCBI Taxonomy" id="1296110"/>
    <lineage>
        <taxon>Eukaryota</taxon>
        <taxon>Fungi</taxon>
        <taxon>Dikarya</taxon>
        <taxon>Basidiomycota</taxon>
        <taxon>Agaricomycotina</taxon>
        <taxon>Tremellomycetes</taxon>
        <taxon>Tremellales</taxon>
        <taxon>Cryptococcaceae</taxon>
        <taxon>Cryptococcus</taxon>
        <taxon>Cryptococcus gattii species complex</taxon>
    </lineage>
</organism>
<evidence type="ECO:0000313" key="4">
    <source>
        <dbReference type="EMBL" id="KIR38553.1"/>
    </source>
</evidence>
<sequence>MAVPPPCVSSPAPDLPRDWPVPSPTPSPSPARTPASHSPPHDGRRSWKPHAGDARAAAAGKDKAGWGDLPVEILHRILSYAQDTVPLDFTLQTYYGHNQRTREIALALVRRIWFCRMRMVCTGWRNAVDSHPFWPEFTLLLDPSRHLSSAISDTHSARLAPSTPSFPTLFHRARSSTLSSCLACRLNRPSRLGYYPAVGKRLTFTSKFALAPTCEKHTNNFCSGCMRESEPQAGRAPSPGLHHLTGIEALVESGETRSPSEPADPPLMLSQCNHGDVDENGVERFPRSLVCPDCRKAAIWNEIRLILHECARGGRMRGERSLWLYNEKVKDYINFNVGTAFEMGYAAVEEQWLIDHTRWVELSETALQLQNHEKALKLQFLRTAAEETAAQKRVRLAREAELRGEDQFRGKLKAGCINDFISDRIRYAFWVSPSDEVSKIVTDDRDRRTDRSSIIHTMFPDIAMNSAHPFSKYIEFSFEPAQACAEAAGLISLVPNDPSSSPVSDGRFDPFLPPDRLLRALDKTFAEMLSARTCTAMENIVRNVREYCDDDDDKAEEVCENMRVEDILERLAAWQMWVPRSLAEQMKLAEMQKEMEAEGQVGMEGEQEEDEESERDLRSRHLMTITSSLILLLPLFLLLLRTLRICWGNANPTLFSRNQQINALVHLPLLMHVNAGDDNADLSNLLRPLRNKYYRRRTILPTD</sequence>
<dbReference type="Proteomes" id="UP000053392">
    <property type="component" value="Unassembled WGS sequence"/>
</dbReference>
<keyword evidence="5" id="KW-1185">Reference proteome</keyword>
<dbReference type="Pfam" id="PF00646">
    <property type="entry name" value="F-box"/>
    <property type="match status" value="1"/>
</dbReference>
<dbReference type="HOGENOM" id="CLU_392784_0_0_1"/>
<name>A0A0D0TSI1_9TREE</name>
<keyword evidence="2" id="KW-1133">Transmembrane helix</keyword>
<dbReference type="InterPro" id="IPR001810">
    <property type="entry name" value="F-box_dom"/>
</dbReference>